<dbReference type="AlphaFoldDB" id="Q1YF93"/>
<evidence type="ECO:0000313" key="7">
    <source>
        <dbReference type="EMBL" id="EAS49080.1"/>
    </source>
</evidence>
<protein>
    <submittedName>
        <fullName evidence="7">CueR-like heavy metal response, transcription regulator</fullName>
    </submittedName>
</protein>
<dbReference type="GO" id="GO:0003677">
    <property type="term" value="F:DNA binding"/>
    <property type="evidence" value="ECO:0007669"/>
    <property type="project" value="UniProtKB-KW"/>
</dbReference>
<evidence type="ECO:0000256" key="3">
    <source>
        <dbReference type="ARBA" id="ARBA00023015"/>
    </source>
</evidence>
<dbReference type="PANTHER" id="PTHR30204:SF94">
    <property type="entry name" value="HEAVY METAL-DEPENDENT TRANSCRIPTIONAL REGULATOR HI_0293-RELATED"/>
    <property type="match status" value="1"/>
</dbReference>
<dbReference type="OrthoDB" id="9802944at2"/>
<dbReference type="RefSeq" id="WP_009211101.1">
    <property type="nucleotide sequence ID" value="NZ_BBWP01000006.1"/>
</dbReference>
<evidence type="ECO:0000313" key="8">
    <source>
        <dbReference type="Proteomes" id="UP000000321"/>
    </source>
</evidence>
<dbReference type="InterPro" id="IPR047057">
    <property type="entry name" value="MerR_fam"/>
</dbReference>
<dbReference type="HOGENOM" id="CLU_060077_2_0_5"/>
<comment type="caution">
    <text evidence="7">The sequence shown here is derived from an EMBL/GenBank/DDBJ whole genome shotgun (WGS) entry which is preliminary data.</text>
</comment>
<dbReference type="PANTHER" id="PTHR30204">
    <property type="entry name" value="REDOX-CYCLING DRUG-SENSING TRANSCRIPTIONAL ACTIVATOR SOXR"/>
    <property type="match status" value="1"/>
</dbReference>
<keyword evidence="4" id="KW-0238">DNA-binding</keyword>
<dbReference type="EMBL" id="AAPJ01000006">
    <property type="protein sequence ID" value="EAS49080.1"/>
    <property type="molecule type" value="Genomic_DNA"/>
</dbReference>
<reference evidence="7 8" key="1">
    <citation type="journal article" date="2008" name="Appl. Environ. Microbiol.">
        <title>Genomic insights into Mn(II) oxidation by the marine alphaproteobacterium Aurantimonas sp. strain SI85-9A1.</title>
        <authorList>
            <person name="Dick G.J."/>
            <person name="Podell S."/>
            <person name="Johnson H.A."/>
            <person name="Rivera-Espinoza Y."/>
            <person name="Bernier-Latmani R."/>
            <person name="McCarthy J.K."/>
            <person name="Torpey J.W."/>
            <person name="Clement B.G."/>
            <person name="Gaasterland T."/>
            <person name="Tebo B.M."/>
        </authorList>
    </citation>
    <scope>NUCLEOTIDE SEQUENCE [LARGE SCALE GENOMIC DNA]</scope>
    <source>
        <strain evidence="7 8">SI85-9A1</strain>
    </source>
</reference>
<evidence type="ECO:0000256" key="5">
    <source>
        <dbReference type="ARBA" id="ARBA00023163"/>
    </source>
</evidence>
<dbReference type="GO" id="GO:0003700">
    <property type="term" value="F:DNA-binding transcription factor activity"/>
    <property type="evidence" value="ECO:0007669"/>
    <property type="project" value="InterPro"/>
</dbReference>
<accession>Q1YF93</accession>
<name>Q1YF93_AURMS</name>
<evidence type="ECO:0000256" key="4">
    <source>
        <dbReference type="ARBA" id="ARBA00023125"/>
    </source>
</evidence>
<evidence type="ECO:0000259" key="6">
    <source>
        <dbReference type="PROSITE" id="PS50937"/>
    </source>
</evidence>
<dbReference type="Gene3D" id="1.10.1660.10">
    <property type="match status" value="1"/>
</dbReference>
<dbReference type="SMART" id="SM00422">
    <property type="entry name" value="HTH_MERR"/>
    <property type="match status" value="1"/>
</dbReference>
<gene>
    <name evidence="7" type="ORF">SI859A1_03288</name>
</gene>
<dbReference type="PROSITE" id="PS50937">
    <property type="entry name" value="HTH_MERR_2"/>
    <property type="match status" value="1"/>
</dbReference>
<dbReference type="BioCyc" id="AURANTIMONAS:SI859A1_03288-MONOMER"/>
<keyword evidence="8" id="KW-1185">Reference proteome</keyword>
<keyword evidence="5" id="KW-0804">Transcription</keyword>
<dbReference type="SUPFAM" id="SSF46955">
    <property type="entry name" value="Putative DNA-binding domain"/>
    <property type="match status" value="1"/>
</dbReference>
<feature type="domain" description="HTH merR-type" evidence="6">
    <location>
        <begin position="1"/>
        <end position="68"/>
    </location>
</feature>
<dbReference type="GO" id="GO:0005507">
    <property type="term" value="F:copper ion binding"/>
    <property type="evidence" value="ECO:0007669"/>
    <property type="project" value="InterPro"/>
</dbReference>
<evidence type="ECO:0000256" key="2">
    <source>
        <dbReference type="ARBA" id="ARBA00022490"/>
    </source>
</evidence>
<dbReference type="GO" id="GO:0045893">
    <property type="term" value="P:positive regulation of DNA-templated transcription"/>
    <property type="evidence" value="ECO:0007669"/>
    <property type="project" value="InterPro"/>
</dbReference>
<dbReference type="InterPro" id="IPR000551">
    <property type="entry name" value="MerR-type_HTH_dom"/>
</dbReference>
<proteinExistence type="predicted"/>
<dbReference type="GO" id="GO:0005737">
    <property type="term" value="C:cytoplasm"/>
    <property type="evidence" value="ECO:0007669"/>
    <property type="project" value="UniProtKB-SubCell"/>
</dbReference>
<dbReference type="InterPro" id="IPR009061">
    <property type="entry name" value="DNA-bd_dom_put_sf"/>
</dbReference>
<organism evidence="7 8">
    <name type="scientific">Aurantimonas manganoxydans (strain ATCC BAA-1229 / DSM 21871 / SI85-9A1)</name>
    <dbReference type="NCBI Taxonomy" id="287752"/>
    <lineage>
        <taxon>Bacteria</taxon>
        <taxon>Pseudomonadati</taxon>
        <taxon>Pseudomonadota</taxon>
        <taxon>Alphaproteobacteria</taxon>
        <taxon>Hyphomicrobiales</taxon>
        <taxon>Aurantimonadaceae</taxon>
        <taxon>Aurantimonas</taxon>
    </lineage>
</organism>
<keyword evidence="3" id="KW-0805">Transcription regulation</keyword>
<evidence type="ECO:0000256" key="1">
    <source>
        <dbReference type="ARBA" id="ARBA00004496"/>
    </source>
</evidence>
<sequence>MNIGEAARLSGLPPKTIRYYEEVGLVKPSRAINGYRNYGDRDVHLLRFLQRSRSLGFTIEEARRLISLYEDEGRRSEDVKSMASSRMAEIDRKIAELQSLKRALADLSERCHGDDGPDCPILEEISGDRTGR</sequence>
<dbReference type="Proteomes" id="UP000000321">
    <property type="component" value="Unassembled WGS sequence"/>
</dbReference>
<keyword evidence="2" id="KW-0963">Cytoplasm</keyword>
<comment type="subcellular location">
    <subcellularLocation>
        <location evidence="1">Cytoplasm</location>
    </subcellularLocation>
</comment>
<dbReference type="NCBIfam" id="TIGR02044">
    <property type="entry name" value="CueR"/>
    <property type="match status" value="1"/>
</dbReference>
<dbReference type="PRINTS" id="PR00040">
    <property type="entry name" value="HTHMERR"/>
</dbReference>
<dbReference type="Pfam" id="PF13411">
    <property type="entry name" value="MerR_1"/>
    <property type="match status" value="1"/>
</dbReference>
<dbReference type="InterPro" id="IPR011789">
    <property type="entry name" value="CueR"/>
</dbReference>